<keyword evidence="4" id="KW-0812">Transmembrane</keyword>
<evidence type="ECO:0000256" key="1">
    <source>
        <dbReference type="ARBA" id="ARBA00023224"/>
    </source>
</evidence>
<comment type="caution">
    <text evidence="6">The sequence shown here is derived from an EMBL/GenBank/DDBJ whole genome shotgun (WGS) entry which is preliminary data.</text>
</comment>
<feature type="transmembrane region" description="Helical" evidence="4">
    <location>
        <begin position="210"/>
        <end position="228"/>
    </location>
</feature>
<dbReference type="SMART" id="SM00283">
    <property type="entry name" value="MA"/>
    <property type="match status" value="1"/>
</dbReference>
<sequence>MTKLTPTEAFLFFVPRGGTMDFIKKWMGEVKLGTLLTVAVALTLIPLAISSAIAYKSMGDMSFGAEDLRGDAELHRGVGDLATLSQSYRVNIYQLLYLKDKSYIEKGNAIAADLERLTDKVDEGVKKTSDIDPKLVDEVRSAGKAYLESVKPIFNNYTDESYIKERIPKAVAAQNAYLQAVAKLDNYVKKSLKDTMDNVDNVRTSSNRSLMLAVLFALLVTAGIIVLVQRGIVKPFKAAFASVGEMSQKLASSSQELSANSDAMTRATTQISSAISQVAMGAGDQSKSAADAAGIVEQISNAVVQVATGAQNQATSVNETANGVSQLIDAINRVSESAQMVANVVDATSTVADKGKSAVEETVTGMQSIKETVLDSASKIQTLGEKSKQIGEIIEVIDDIAEQTNLLALNAAIEAARAGEHGKGFAVVADEVRKLAERSAKATGEIAELIKGIQDETMQAVEAMGKGTNEVENGGKLAANAGIAIEEMMGSIMQVITQIAKVSENADQMAAASSQVSKAIDQIAAISEENSATAEEVASSTNQLVSAVDSIAAVSEEAAASAEEVSASSQEQSASVEEISAQVQSLAGMSDELDKFIGSINL</sequence>
<dbReference type="GO" id="GO:0007165">
    <property type="term" value="P:signal transduction"/>
    <property type="evidence" value="ECO:0007669"/>
    <property type="project" value="UniProtKB-KW"/>
</dbReference>
<dbReference type="CDD" id="cd11386">
    <property type="entry name" value="MCP_signal"/>
    <property type="match status" value="1"/>
</dbReference>
<evidence type="ECO:0000259" key="5">
    <source>
        <dbReference type="PROSITE" id="PS50111"/>
    </source>
</evidence>
<dbReference type="EMBL" id="PFNG01000259">
    <property type="protein sequence ID" value="PIZ34917.1"/>
    <property type="molecule type" value="Genomic_DNA"/>
</dbReference>
<dbReference type="GO" id="GO:0004888">
    <property type="term" value="F:transmembrane signaling receptor activity"/>
    <property type="evidence" value="ECO:0007669"/>
    <property type="project" value="InterPro"/>
</dbReference>
<feature type="domain" description="Methyl-accepting transducer" evidence="5">
    <location>
        <begin position="288"/>
        <end position="524"/>
    </location>
</feature>
<keyword evidence="4" id="KW-1133">Transmembrane helix</keyword>
<dbReference type="PANTHER" id="PTHR32089">
    <property type="entry name" value="METHYL-ACCEPTING CHEMOTAXIS PROTEIN MCPB"/>
    <property type="match status" value="1"/>
</dbReference>
<dbReference type="PANTHER" id="PTHR32089:SF112">
    <property type="entry name" value="LYSOZYME-LIKE PROTEIN-RELATED"/>
    <property type="match status" value="1"/>
</dbReference>
<dbReference type="PROSITE" id="PS50111">
    <property type="entry name" value="CHEMOTAXIS_TRANSDUC_2"/>
    <property type="match status" value="1"/>
</dbReference>
<evidence type="ECO:0000313" key="7">
    <source>
        <dbReference type="Proteomes" id="UP000230956"/>
    </source>
</evidence>
<feature type="transmembrane region" description="Helical" evidence="4">
    <location>
        <begin position="32"/>
        <end position="55"/>
    </location>
</feature>
<proteinExistence type="inferred from homology"/>
<dbReference type="InterPro" id="IPR004089">
    <property type="entry name" value="MCPsignal_dom"/>
</dbReference>
<evidence type="ECO:0000256" key="3">
    <source>
        <dbReference type="PROSITE-ProRule" id="PRU00284"/>
    </source>
</evidence>
<name>A0A2M7T503_9ACTN</name>
<dbReference type="Proteomes" id="UP000230956">
    <property type="component" value="Unassembled WGS sequence"/>
</dbReference>
<keyword evidence="4" id="KW-0472">Membrane</keyword>
<evidence type="ECO:0000256" key="2">
    <source>
        <dbReference type="ARBA" id="ARBA00029447"/>
    </source>
</evidence>
<evidence type="ECO:0000313" key="6">
    <source>
        <dbReference type="EMBL" id="PIZ34917.1"/>
    </source>
</evidence>
<dbReference type="InterPro" id="IPR004090">
    <property type="entry name" value="Chemotax_Me-accpt_rcpt"/>
</dbReference>
<reference evidence="7" key="1">
    <citation type="submission" date="2017-09" db="EMBL/GenBank/DDBJ databases">
        <title>Depth-based differentiation of microbial function through sediment-hosted aquifers and enrichment of novel symbionts in the deep terrestrial subsurface.</title>
        <authorList>
            <person name="Probst A.J."/>
            <person name="Ladd B."/>
            <person name="Jarett J.K."/>
            <person name="Geller-Mcgrath D.E."/>
            <person name="Sieber C.M.K."/>
            <person name="Emerson J.B."/>
            <person name="Anantharaman K."/>
            <person name="Thomas B.C."/>
            <person name="Malmstrom R."/>
            <person name="Stieglmeier M."/>
            <person name="Klingl A."/>
            <person name="Woyke T."/>
            <person name="Ryan C.M."/>
            <person name="Banfield J.F."/>
        </authorList>
    </citation>
    <scope>NUCLEOTIDE SEQUENCE [LARGE SCALE GENOMIC DNA]</scope>
</reference>
<dbReference type="SUPFAM" id="SSF58104">
    <property type="entry name" value="Methyl-accepting chemotaxis protein (MCP) signaling domain"/>
    <property type="match status" value="2"/>
</dbReference>
<gene>
    <name evidence="6" type="ORF">COY37_11220</name>
</gene>
<dbReference type="GO" id="GO:0016020">
    <property type="term" value="C:membrane"/>
    <property type="evidence" value="ECO:0007669"/>
    <property type="project" value="InterPro"/>
</dbReference>
<accession>A0A2M7T503</accession>
<protein>
    <recommendedName>
        <fullName evidence="5">Methyl-accepting transducer domain-containing protein</fullName>
    </recommendedName>
</protein>
<dbReference type="Pfam" id="PF00015">
    <property type="entry name" value="MCPsignal"/>
    <property type="match status" value="1"/>
</dbReference>
<dbReference type="AlphaFoldDB" id="A0A2M7T503"/>
<comment type="similarity">
    <text evidence="2">Belongs to the methyl-accepting chemotaxis (MCP) protein family.</text>
</comment>
<organism evidence="6 7">
    <name type="scientific">Candidatus Aquicultor secundus</name>
    <dbReference type="NCBI Taxonomy" id="1973895"/>
    <lineage>
        <taxon>Bacteria</taxon>
        <taxon>Bacillati</taxon>
        <taxon>Actinomycetota</taxon>
        <taxon>Candidatus Aquicultoria</taxon>
        <taxon>Candidatus Aquicultorales</taxon>
        <taxon>Candidatus Aquicultoraceae</taxon>
        <taxon>Candidatus Aquicultor</taxon>
    </lineage>
</organism>
<evidence type="ECO:0000256" key="4">
    <source>
        <dbReference type="SAM" id="Phobius"/>
    </source>
</evidence>
<dbReference type="Gene3D" id="1.10.287.950">
    <property type="entry name" value="Methyl-accepting chemotaxis protein"/>
    <property type="match status" value="1"/>
</dbReference>
<keyword evidence="1 3" id="KW-0807">Transducer</keyword>
<dbReference type="GO" id="GO:0006935">
    <property type="term" value="P:chemotaxis"/>
    <property type="evidence" value="ECO:0007669"/>
    <property type="project" value="InterPro"/>
</dbReference>
<dbReference type="PRINTS" id="PR00260">
    <property type="entry name" value="CHEMTRNSDUCR"/>
</dbReference>